<accession>X1QVI5</accession>
<feature type="non-terminal residue" evidence="1">
    <location>
        <position position="1"/>
    </location>
</feature>
<evidence type="ECO:0000313" key="1">
    <source>
        <dbReference type="EMBL" id="GAI54910.1"/>
    </source>
</evidence>
<evidence type="ECO:0008006" key="2">
    <source>
        <dbReference type="Google" id="ProtNLM"/>
    </source>
</evidence>
<dbReference type="PANTHER" id="PTHR43273">
    <property type="entry name" value="ANAEROBIC SULFATASE-MATURATING ENZYME HOMOLOG ASLB-RELATED"/>
    <property type="match status" value="1"/>
</dbReference>
<dbReference type="AlphaFoldDB" id="X1QVI5"/>
<organism evidence="1">
    <name type="scientific">marine sediment metagenome</name>
    <dbReference type="NCBI Taxonomy" id="412755"/>
    <lineage>
        <taxon>unclassified sequences</taxon>
        <taxon>metagenomes</taxon>
        <taxon>ecological metagenomes</taxon>
    </lineage>
</organism>
<sequence>FVESGPLQYKFHISTNGVFTEEVLNYLSDKNFDVTVSMDGSPDTNDKYRTFPDGSGTASTIAETIKKLAQRKIHFNVRITISKTNVADIPTAIKYFSSLGVRFVHIELVSECIRAKREQIIQPNREEYLKYIKQGIQEASKKNMFLW</sequence>
<dbReference type="InterPro" id="IPR023867">
    <property type="entry name" value="Sulphatase_maturase_rSAM"/>
</dbReference>
<name>X1QVI5_9ZZZZ</name>
<comment type="caution">
    <text evidence="1">The sequence shown here is derived from an EMBL/GenBank/DDBJ whole genome shotgun (WGS) entry which is preliminary data.</text>
</comment>
<dbReference type="PANTHER" id="PTHR43273:SF3">
    <property type="entry name" value="ANAEROBIC SULFATASE-MATURATING ENZYME HOMOLOG ASLB-RELATED"/>
    <property type="match status" value="1"/>
</dbReference>
<protein>
    <recommendedName>
        <fullName evidence="2">Radical SAM core domain-containing protein</fullName>
    </recommendedName>
</protein>
<dbReference type="InterPro" id="IPR058240">
    <property type="entry name" value="rSAM_sf"/>
</dbReference>
<reference evidence="1" key="1">
    <citation type="journal article" date="2014" name="Front. Microbiol.">
        <title>High frequency of phylogenetically diverse reductive dehalogenase-homologous genes in deep subseafloor sedimentary metagenomes.</title>
        <authorList>
            <person name="Kawai M."/>
            <person name="Futagami T."/>
            <person name="Toyoda A."/>
            <person name="Takaki Y."/>
            <person name="Nishi S."/>
            <person name="Hori S."/>
            <person name="Arai W."/>
            <person name="Tsubouchi T."/>
            <person name="Morono Y."/>
            <person name="Uchiyama I."/>
            <person name="Ito T."/>
            <person name="Fujiyama A."/>
            <person name="Inagaki F."/>
            <person name="Takami H."/>
        </authorList>
    </citation>
    <scope>NUCLEOTIDE SEQUENCE</scope>
    <source>
        <strain evidence="1">Expedition CK06-06</strain>
    </source>
</reference>
<dbReference type="GO" id="GO:0016491">
    <property type="term" value="F:oxidoreductase activity"/>
    <property type="evidence" value="ECO:0007669"/>
    <property type="project" value="InterPro"/>
</dbReference>
<proteinExistence type="predicted"/>
<dbReference type="Gene3D" id="3.20.20.70">
    <property type="entry name" value="Aldolase class I"/>
    <property type="match status" value="1"/>
</dbReference>
<dbReference type="EMBL" id="BARV01035205">
    <property type="protein sequence ID" value="GAI54910.1"/>
    <property type="molecule type" value="Genomic_DNA"/>
</dbReference>
<dbReference type="SUPFAM" id="SSF102114">
    <property type="entry name" value="Radical SAM enzymes"/>
    <property type="match status" value="1"/>
</dbReference>
<dbReference type="InterPro" id="IPR013785">
    <property type="entry name" value="Aldolase_TIM"/>
</dbReference>
<gene>
    <name evidence="1" type="ORF">S06H3_54969</name>
</gene>